<gene>
    <name evidence="2" type="ordered locus">FRAAL4444</name>
</gene>
<name>Q0RHE3_FRAAA</name>
<feature type="compositionally biased region" description="Basic and acidic residues" evidence="1">
    <location>
        <begin position="23"/>
        <end position="36"/>
    </location>
</feature>
<evidence type="ECO:0000256" key="1">
    <source>
        <dbReference type="SAM" id="MobiDB-lite"/>
    </source>
</evidence>
<feature type="compositionally biased region" description="Basic residues" evidence="1">
    <location>
        <begin position="51"/>
        <end position="62"/>
    </location>
</feature>
<protein>
    <submittedName>
        <fullName evidence="2">Uncharacterized protein</fullName>
    </submittedName>
</protein>
<dbReference type="AlphaFoldDB" id="Q0RHE3"/>
<feature type="region of interest" description="Disordered" evidence="1">
    <location>
        <begin position="1"/>
        <end position="62"/>
    </location>
</feature>
<dbReference type="Proteomes" id="UP000000657">
    <property type="component" value="Chromosome"/>
</dbReference>
<dbReference type="HOGENOM" id="CLU_2897608_0_0_11"/>
<evidence type="ECO:0000313" key="3">
    <source>
        <dbReference type="Proteomes" id="UP000000657"/>
    </source>
</evidence>
<proteinExistence type="predicted"/>
<organism evidence="2 3">
    <name type="scientific">Frankia alni (strain DSM 45986 / CECT 9034 / ACN14a)</name>
    <dbReference type="NCBI Taxonomy" id="326424"/>
    <lineage>
        <taxon>Bacteria</taxon>
        <taxon>Bacillati</taxon>
        <taxon>Actinomycetota</taxon>
        <taxon>Actinomycetes</taxon>
        <taxon>Frankiales</taxon>
        <taxon>Frankiaceae</taxon>
        <taxon>Frankia</taxon>
    </lineage>
</organism>
<keyword evidence="3" id="KW-1185">Reference proteome</keyword>
<evidence type="ECO:0000313" key="2">
    <source>
        <dbReference type="EMBL" id="CAJ63086.1"/>
    </source>
</evidence>
<reference evidence="2 3" key="1">
    <citation type="journal article" date="2007" name="Genome Res.">
        <title>Genome characteristics of facultatively symbiotic Frankia sp. strains reflect host range and host plant biogeography.</title>
        <authorList>
            <person name="Normand P."/>
            <person name="Lapierre P."/>
            <person name="Tisa L.S."/>
            <person name="Gogarten J.P."/>
            <person name="Alloisio N."/>
            <person name="Bagnarol E."/>
            <person name="Bassi C.A."/>
            <person name="Berry A.M."/>
            <person name="Bickhart D.M."/>
            <person name="Choisne N."/>
            <person name="Couloux A."/>
            <person name="Cournoyer B."/>
            <person name="Cruveiller S."/>
            <person name="Daubin V."/>
            <person name="Demange N."/>
            <person name="Francino M.P."/>
            <person name="Goltsman E."/>
            <person name="Huang Y."/>
            <person name="Kopp O.R."/>
            <person name="Labarre L."/>
            <person name="Lapidus A."/>
            <person name="Lavire C."/>
            <person name="Marechal J."/>
            <person name="Martinez M."/>
            <person name="Mastronunzio J.E."/>
            <person name="Mullin B.C."/>
            <person name="Niemann J."/>
            <person name="Pujic P."/>
            <person name="Rawnsley T."/>
            <person name="Rouy Z."/>
            <person name="Schenowitz C."/>
            <person name="Sellstedt A."/>
            <person name="Tavares F."/>
            <person name="Tomkins J.P."/>
            <person name="Vallenet D."/>
            <person name="Valverde C."/>
            <person name="Wall L.G."/>
            <person name="Wang Y."/>
            <person name="Medigue C."/>
            <person name="Benson D.R."/>
        </authorList>
    </citation>
    <scope>NUCLEOTIDE SEQUENCE [LARGE SCALE GENOMIC DNA]</scope>
    <source>
        <strain evidence="3">DSM 45986 / CECT 9034 / ACN14a</strain>
    </source>
</reference>
<sequence length="62" mass="7162">MLEASAPQRLGWEQVPLDSQRLAPDDDRTAYWDDRPPLGWPPTRPAEPPRRRTGLRGRRRSG</sequence>
<dbReference type="KEGG" id="fal:FRAAL4444"/>
<dbReference type="EMBL" id="CT573213">
    <property type="protein sequence ID" value="CAJ63086.1"/>
    <property type="molecule type" value="Genomic_DNA"/>
</dbReference>
<accession>Q0RHE3</accession>